<evidence type="ECO:0000313" key="1">
    <source>
        <dbReference type="EMBL" id="QKG21045.1"/>
    </source>
</evidence>
<organism evidence="1 2">
    <name type="scientific">Actinomadura verrucosospora</name>
    <dbReference type="NCBI Taxonomy" id="46165"/>
    <lineage>
        <taxon>Bacteria</taxon>
        <taxon>Bacillati</taxon>
        <taxon>Actinomycetota</taxon>
        <taxon>Actinomycetes</taxon>
        <taxon>Streptosporangiales</taxon>
        <taxon>Thermomonosporaceae</taxon>
        <taxon>Actinomadura</taxon>
    </lineage>
</organism>
<dbReference type="Pfam" id="PF02575">
    <property type="entry name" value="YbaB_DNA_bd"/>
    <property type="match status" value="1"/>
</dbReference>
<evidence type="ECO:0000313" key="2">
    <source>
        <dbReference type="Proteomes" id="UP000501240"/>
    </source>
</evidence>
<dbReference type="AlphaFoldDB" id="A0A7D4A2Q5"/>
<dbReference type="InterPro" id="IPR036894">
    <property type="entry name" value="YbaB-like_sf"/>
</dbReference>
<dbReference type="GO" id="GO:0003677">
    <property type="term" value="F:DNA binding"/>
    <property type="evidence" value="ECO:0007669"/>
    <property type="project" value="InterPro"/>
</dbReference>
<protein>
    <submittedName>
        <fullName evidence="1">Uncharacterized protein</fullName>
    </submittedName>
</protein>
<keyword evidence="2" id="KW-1185">Reference proteome</keyword>
<sequence>MVTVEIDGCGELLGLRIDAHRLDAARLRLIETAIVDAVNEAEDRSAALEEHLYNRMFGDE</sequence>
<dbReference type="EMBL" id="CP053892">
    <property type="protein sequence ID" value="QKG21045.1"/>
    <property type="molecule type" value="Genomic_DNA"/>
</dbReference>
<dbReference type="InterPro" id="IPR004401">
    <property type="entry name" value="YbaB/EbfC"/>
</dbReference>
<gene>
    <name evidence="1" type="ORF">ACTIVE_2683</name>
</gene>
<reference evidence="1 2" key="1">
    <citation type="submission" date="2020-05" db="EMBL/GenBank/DDBJ databases">
        <title>Actinomadura verrucosospora NRRL-B18236 (PFL_A860) Genome sequencing and assembly.</title>
        <authorList>
            <person name="Samborskyy M."/>
        </authorList>
    </citation>
    <scope>NUCLEOTIDE SEQUENCE [LARGE SCALE GENOMIC DNA]</scope>
    <source>
        <strain evidence="1 2">NRRL:B18236</strain>
    </source>
</reference>
<dbReference type="Gene3D" id="3.30.1310.10">
    <property type="entry name" value="Nucleoid-associated protein YbaB-like domain"/>
    <property type="match status" value="1"/>
</dbReference>
<dbReference type="Proteomes" id="UP000501240">
    <property type="component" value="Chromosome"/>
</dbReference>
<name>A0A7D4A2Q5_ACTVE</name>
<dbReference type="SUPFAM" id="SSF82607">
    <property type="entry name" value="YbaB-like"/>
    <property type="match status" value="1"/>
</dbReference>
<accession>A0A7D4A2Q5</accession>
<proteinExistence type="predicted"/>